<gene>
    <name evidence="1" type="ORF">CGLO_13696</name>
</gene>
<sequence length="19" mass="2313">MEQPRHPHDLILSPLRMNK</sequence>
<evidence type="ECO:0000313" key="2">
    <source>
        <dbReference type="Proteomes" id="UP000015530"/>
    </source>
</evidence>
<protein>
    <submittedName>
        <fullName evidence="1">Uncharacterized protein</fullName>
    </submittedName>
</protein>
<dbReference type="HOGENOM" id="CLU_3429949_0_0_1"/>
<accession>T0LG11</accession>
<dbReference type="Proteomes" id="UP000015530">
    <property type="component" value="Unassembled WGS sequence"/>
</dbReference>
<organism evidence="1 2">
    <name type="scientific">Colletotrichum gloeosporioides (strain Cg-14)</name>
    <name type="common">Anthracnose fungus</name>
    <name type="synonym">Glomerella cingulata</name>
    <dbReference type="NCBI Taxonomy" id="1237896"/>
    <lineage>
        <taxon>Eukaryota</taxon>
        <taxon>Fungi</taxon>
        <taxon>Dikarya</taxon>
        <taxon>Ascomycota</taxon>
        <taxon>Pezizomycotina</taxon>
        <taxon>Sordariomycetes</taxon>
        <taxon>Hypocreomycetidae</taxon>
        <taxon>Glomerellales</taxon>
        <taxon>Glomerellaceae</taxon>
        <taxon>Colletotrichum</taxon>
        <taxon>Colletotrichum gloeosporioides species complex</taxon>
    </lineage>
</organism>
<proteinExistence type="predicted"/>
<reference evidence="2" key="1">
    <citation type="journal article" date="2013" name="Mol. Plant Microbe Interact.">
        <title>Global aspects of pacC regulation of pathogenicity genes in Colletotrichum gloeosporioides as revealed by transcriptome analysis.</title>
        <authorList>
            <person name="Alkan N."/>
            <person name="Meng X."/>
            <person name="Friedlander G."/>
            <person name="Reuveni E."/>
            <person name="Sukno S."/>
            <person name="Sherman A."/>
            <person name="Thon M."/>
            <person name="Fluhr R."/>
            <person name="Prusky D."/>
        </authorList>
    </citation>
    <scope>NUCLEOTIDE SEQUENCE [LARGE SCALE GENOMIC DNA]</scope>
    <source>
        <strain evidence="2">Cg-14</strain>
    </source>
</reference>
<dbReference type="EMBL" id="AMYD01003066">
    <property type="protein sequence ID" value="EQB47185.1"/>
    <property type="molecule type" value="Genomic_DNA"/>
</dbReference>
<evidence type="ECO:0000313" key="1">
    <source>
        <dbReference type="EMBL" id="EQB47185.1"/>
    </source>
</evidence>
<comment type="caution">
    <text evidence="1">The sequence shown here is derived from an EMBL/GenBank/DDBJ whole genome shotgun (WGS) entry which is preliminary data.</text>
</comment>
<dbReference type="AlphaFoldDB" id="T0LG11"/>
<name>T0LG11_COLGC</name>